<dbReference type="eggNOG" id="COG2205">
    <property type="taxonomic scope" value="Bacteria"/>
</dbReference>
<dbReference type="PRINTS" id="PR00344">
    <property type="entry name" value="BCTRLSENSOR"/>
</dbReference>
<comment type="caution">
    <text evidence="12">The sequence shown here is derived from an EMBL/GenBank/DDBJ whole genome shotgun (WGS) entry which is preliminary data.</text>
</comment>
<dbReference type="InterPro" id="IPR018062">
    <property type="entry name" value="HTH_AraC-typ_CS"/>
</dbReference>
<dbReference type="PROSITE" id="PS50110">
    <property type="entry name" value="RESPONSE_REGULATORY"/>
    <property type="match status" value="1"/>
</dbReference>
<dbReference type="eggNOG" id="COG3292">
    <property type="taxonomic scope" value="Bacteria"/>
</dbReference>
<dbReference type="InterPro" id="IPR003594">
    <property type="entry name" value="HATPase_dom"/>
</dbReference>
<evidence type="ECO:0000256" key="2">
    <source>
        <dbReference type="ARBA" id="ARBA00012438"/>
    </source>
</evidence>
<dbReference type="PROSITE" id="PS50109">
    <property type="entry name" value="HIS_KIN"/>
    <property type="match status" value="1"/>
</dbReference>
<accession>K0X4M2</accession>
<dbReference type="InterPro" id="IPR013783">
    <property type="entry name" value="Ig-like_fold"/>
</dbReference>
<dbReference type="SUPFAM" id="SSF63829">
    <property type="entry name" value="Calcium-dependent phosphotriesterase"/>
    <property type="match status" value="2"/>
</dbReference>
<dbReference type="Pfam" id="PF02518">
    <property type="entry name" value="HATPase_c"/>
    <property type="match status" value="1"/>
</dbReference>
<reference evidence="12 13" key="1">
    <citation type="submission" date="2012-08" db="EMBL/GenBank/DDBJ databases">
        <title>The Genome Sequence of Barnesiella intestinihominis YIT 11860.</title>
        <authorList>
            <consortium name="The Broad Institute Genome Sequencing Platform"/>
            <person name="Earl A."/>
            <person name="Ward D."/>
            <person name="Feldgarden M."/>
            <person name="Gevers D."/>
            <person name="Morotomi M."/>
            <person name="Walker B."/>
            <person name="Young S.K."/>
            <person name="Zeng Q."/>
            <person name="Gargeya S."/>
            <person name="Fitzgerald M."/>
            <person name="Haas B."/>
            <person name="Abouelleil A."/>
            <person name="Alvarado L."/>
            <person name="Arachchi H.M."/>
            <person name="Berlin A.M."/>
            <person name="Chapman S.B."/>
            <person name="Goldberg J."/>
            <person name="Griggs A."/>
            <person name="Gujja S."/>
            <person name="Hansen M."/>
            <person name="Howarth C."/>
            <person name="Imamovic A."/>
            <person name="Larimer J."/>
            <person name="McCowen C."/>
            <person name="Montmayeur A."/>
            <person name="Murphy C."/>
            <person name="Neiman D."/>
            <person name="Pearson M."/>
            <person name="Priest M."/>
            <person name="Roberts A."/>
            <person name="Saif S."/>
            <person name="Shea T."/>
            <person name="Sisk P."/>
            <person name="Sykes S."/>
            <person name="Wortman J."/>
            <person name="Nusbaum C."/>
            <person name="Birren B."/>
        </authorList>
    </citation>
    <scope>NUCLEOTIDE SEQUENCE [LARGE SCALE GENOMIC DNA]</scope>
    <source>
        <strain evidence="12 13">YIT 11860</strain>
    </source>
</reference>
<dbReference type="RefSeq" id="WP_008860997.1">
    <property type="nucleotide sequence ID" value="NZ_CAXSYG010000002.1"/>
</dbReference>
<keyword evidence="5" id="KW-0238">DNA-binding</keyword>
<dbReference type="GeneID" id="77847842"/>
<feature type="domain" description="HTH araC/xylS-type" evidence="9">
    <location>
        <begin position="1213"/>
        <end position="1312"/>
    </location>
</feature>
<dbReference type="InterPro" id="IPR001789">
    <property type="entry name" value="Sig_transdc_resp-reg_receiver"/>
</dbReference>
<dbReference type="InterPro" id="IPR003661">
    <property type="entry name" value="HisK_dim/P_dom"/>
</dbReference>
<dbReference type="InterPro" id="IPR005467">
    <property type="entry name" value="His_kinase_dom"/>
</dbReference>
<dbReference type="FunFam" id="2.130.10.10:FF:000891">
    <property type="entry name" value="Two-component system sensor histidine kinase/response regulator, hybrid (One-component system)"/>
    <property type="match status" value="1"/>
</dbReference>
<dbReference type="InterPro" id="IPR004358">
    <property type="entry name" value="Sig_transdc_His_kin-like_C"/>
</dbReference>
<evidence type="ECO:0000259" key="11">
    <source>
        <dbReference type="PROSITE" id="PS50110"/>
    </source>
</evidence>
<dbReference type="InterPro" id="IPR011110">
    <property type="entry name" value="Reg_prop"/>
</dbReference>
<dbReference type="PROSITE" id="PS01124">
    <property type="entry name" value="HTH_ARAC_FAMILY_2"/>
    <property type="match status" value="1"/>
</dbReference>
<dbReference type="Proteomes" id="UP000006044">
    <property type="component" value="Unassembled WGS sequence"/>
</dbReference>
<gene>
    <name evidence="12" type="ORF">HMPREF9448_00500</name>
</gene>
<keyword evidence="8" id="KW-0812">Transmembrane</keyword>
<protein>
    <recommendedName>
        <fullName evidence="2">histidine kinase</fullName>
        <ecNumber evidence="2">2.7.13.3</ecNumber>
    </recommendedName>
</protein>
<dbReference type="SMART" id="SM00342">
    <property type="entry name" value="HTH_ARAC"/>
    <property type="match status" value="1"/>
</dbReference>
<dbReference type="Gene3D" id="2.130.10.10">
    <property type="entry name" value="YVTN repeat-like/Quinoprotein amine dehydrogenase"/>
    <property type="match status" value="2"/>
</dbReference>
<dbReference type="PROSITE" id="PS51257">
    <property type="entry name" value="PROKAR_LIPOPROTEIN"/>
    <property type="match status" value="1"/>
</dbReference>
<organism evidence="12 13">
    <name type="scientific">Barnesiella intestinihominis YIT 11860</name>
    <dbReference type="NCBI Taxonomy" id="742726"/>
    <lineage>
        <taxon>Bacteria</taxon>
        <taxon>Pseudomonadati</taxon>
        <taxon>Bacteroidota</taxon>
        <taxon>Bacteroidia</taxon>
        <taxon>Bacteroidales</taxon>
        <taxon>Barnesiellaceae</taxon>
        <taxon>Barnesiella</taxon>
    </lineage>
</organism>
<evidence type="ECO:0000259" key="9">
    <source>
        <dbReference type="PROSITE" id="PS01124"/>
    </source>
</evidence>
<keyword evidence="3 7" id="KW-0597">Phosphoprotein</keyword>
<dbReference type="PROSITE" id="PS00041">
    <property type="entry name" value="HTH_ARAC_FAMILY_1"/>
    <property type="match status" value="1"/>
</dbReference>
<dbReference type="OrthoDB" id="717811at2"/>
<dbReference type="SUPFAM" id="SSF52172">
    <property type="entry name" value="CheY-like"/>
    <property type="match status" value="1"/>
</dbReference>
<keyword evidence="13" id="KW-1185">Reference proteome</keyword>
<dbReference type="Pfam" id="PF00072">
    <property type="entry name" value="Response_reg"/>
    <property type="match status" value="1"/>
</dbReference>
<dbReference type="GO" id="GO:0000155">
    <property type="term" value="F:phosphorelay sensor kinase activity"/>
    <property type="evidence" value="ECO:0007669"/>
    <property type="project" value="InterPro"/>
</dbReference>
<evidence type="ECO:0000256" key="5">
    <source>
        <dbReference type="ARBA" id="ARBA00023125"/>
    </source>
</evidence>
<dbReference type="InterPro" id="IPR036097">
    <property type="entry name" value="HisK_dim/P_sf"/>
</dbReference>
<dbReference type="Gene3D" id="1.10.10.60">
    <property type="entry name" value="Homeodomain-like"/>
    <property type="match status" value="1"/>
</dbReference>
<dbReference type="EMBL" id="ADLE01000001">
    <property type="protein sequence ID" value="EJZ66323.1"/>
    <property type="molecule type" value="Genomic_DNA"/>
</dbReference>
<dbReference type="Pfam" id="PF07494">
    <property type="entry name" value="Reg_prop"/>
    <property type="match status" value="3"/>
</dbReference>
<dbReference type="EC" id="2.7.13.3" evidence="2"/>
<proteinExistence type="predicted"/>
<dbReference type="SUPFAM" id="SSF55874">
    <property type="entry name" value="ATPase domain of HSP90 chaperone/DNA topoisomerase II/histidine kinase"/>
    <property type="match status" value="1"/>
</dbReference>
<dbReference type="SUPFAM" id="SSF47384">
    <property type="entry name" value="Homodimeric domain of signal transducing histidine kinase"/>
    <property type="match status" value="1"/>
</dbReference>
<evidence type="ECO:0000256" key="8">
    <source>
        <dbReference type="SAM" id="Phobius"/>
    </source>
</evidence>
<dbReference type="STRING" id="742726.HMPREF9448_00500"/>
<dbReference type="Gene3D" id="1.10.287.130">
    <property type="match status" value="1"/>
</dbReference>
<dbReference type="SUPFAM" id="SSF46689">
    <property type="entry name" value="Homeodomain-like"/>
    <property type="match status" value="1"/>
</dbReference>
<dbReference type="SMART" id="SM00448">
    <property type="entry name" value="REC"/>
    <property type="match status" value="1"/>
</dbReference>
<evidence type="ECO:0000259" key="10">
    <source>
        <dbReference type="PROSITE" id="PS50109"/>
    </source>
</evidence>
<keyword evidence="8" id="KW-0472">Membrane</keyword>
<feature type="domain" description="Histidine kinase" evidence="10">
    <location>
        <begin position="812"/>
        <end position="1025"/>
    </location>
</feature>
<keyword evidence="4" id="KW-0805">Transcription regulation</keyword>
<evidence type="ECO:0000256" key="6">
    <source>
        <dbReference type="ARBA" id="ARBA00023163"/>
    </source>
</evidence>
<dbReference type="InterPro" id="IPR018060">
    <property type="entry name" value="HTH_AraC"/>
</dbReference>
<evidence type="ECO:0000256" key="4">
    <source>
        <dbReference type="ARBA" id="ARBA00023015"/>
    </source>
</evidence>
<dbReference type="PANTHER" id="PTHR43547:SF2">
    <property type="entry name" value="HYBRID SIGNAL TRANSDUCTION HISTIDINE KINASE C"/>
    <property type="match status" value="1"/>
</dbReference>
<dbReference type="GO" id="GO:0003700">
    <property type="term" value="F:DNA-binding transcription factor activity"/>
    <property type="evidence" value="ECO:0007669"/>
    <property type="project" value="InterPro"/>
</dbReference>
<dbReference type="Pfam" id="PF12833">
    <property type="entry name" value="HTH_18"/>
    <property type="match status" value="1"/>
</dbReference>
<dbReference type="Gene3D" id="3.30.565.10">
    <property type="entry name" value="Histidine kinase-like ATPase, C-terminal domain"/>
    <property type="match status" value="1"/>
</dbReference>
<dbReference type="InterPro" id="IPR015943">
    <property type="entry name" value="WD40/YVTN_repeat-like_dom_sf"/>
</dbReference>
<keyword evidence="6" id="KW-0804">Transcription</keyword>
<feature type="transmembrane region" description="Helical" evidence="8">
    <location>
        <begin position="758"/>
        <end position="780"/>
    </location>
</feature>
<dbReference type="PANTHER" id="PTHR43547">
    <property type="entry name" value="TWO-COMPONENT HISTIDINE KINASE"/>
    <property type="match status" value="1"/>
</dbReference>
<keyword evidence="8" id="KW-1133">Transmembrane helix</keyword>
<dbReference type="InterPro" id="IPR009057">
    <property type="entry name" value="Homeodomain-like_sf"/>
</dbReference>
<evidence type="ECO:0000256" key="3">
    <source>
        <dbReference type="ARBA" id="ARBA00022553"/>
    </source>
</evidence>
<feature type="domain" description="Response regulatory" evidence="11">
    <location>
        <begin position="1063"/>
        <end position="1179"/>
    </location>
</feature>
<dbReference type="Gene3D" id="3.40.50.2300">
    <property type="match status" value="1"/>
</dbReference>
<dbReference type="GO" id="GO:0043565">
    <property type="term" value="F:sequence-specific DNA binding"/>
    <property type="evidence" value="ECO:0007669"/>
    <property type="project" value="InterPro"/>
</dbReference>
<evidence type="ECO:0000256" key="7">
    <source>
        <dbReference type="PROSITE-ProRule" id="PRU00169"/>
    </source>
</evidence>
<sequence>MRRRLLYIYLLLIAGIIACETVIVEAAPNFYFKQLSQQDGLSQNFVRSIMLDHDGFLWVGTKSGISRFDYHEFKNYSSVPDSAASLPGNLVHFIVEDARHNIWISTDKGVCVYQRESDDFKTVLWRQKALQAHSYLLTDDALFLGGRGVIYRWDYHRAVMDTVPVRWKDKSYAFFNHMIPWSEYYWVLSSRWNGLWLLDCRTGEIERPTFCKEKEIMSVKVDTQGDLWISPYGKGLDRYIDGGRKQKHYDVSNSDLTNNVILDIEERDGSLWLATDGGGISILNLKDETFSNIRYTPGNIYSFPYSSVFCLYKDRDDNMWAGTIRGGLFGIKEVHMRTYRDVSPGNHYGMSDKTALCLYEDEDGIIWVGTDGGGLNRLEPKSNRFTHYPNTYGYKVASITRYNERELLMYFFSKGLYLFDKRTGNLRPFTLLNDRRNEEIIHSGISVNVDYFDTDKIHLFADKIYTYDKSTGSFTIAHVADSSRYYGTVQRFYSDKDITYLFGRNYILRLDHAENAAVCLLAFGSKAVINAACRDDEGNFWIGTDKGLFHYDVNTQALNEIKTNMFREVTSVAYANQYLWLGADGLLFRYSIGEDKFFIYGESDGAIPNEYLHKSTLVTRDGAHIYMGGVTGLLHIDREIYKEYNSLSPSSVELSDVVLDGKSVMNKMGDTDRSLRVAWNYTSLTLKTMVREKDIFRKKMFRFNIEGLGRSEIETYDHTLTLYTLPAGTYRVMASCSTEDGGWSQSRCILQIEVVPPWWKSFWFIALVVIVAAGLCYLMISYTVKRKNSRLQLEMKERERKVYEDKVRFLINVSHELRTPLTLIYAPLKRLLKSGTVDDTLKTQLMQIFKQARRMRNIINMVLDMRRMEVGYEALHLAPYSLNEWVRAVIGDFSEEFESKKIMLLFNPDETIDKISFDREKCEIVLSNLLMNAFKFSEEGTVVTVITERRESCVRISVKDHGIGLNENDLSHLFTRFYQGDHRLSGSGIGLSYSKTLLVLHGGEIGAYNNEDKGATFWFELPLAYNDEDVACAPGMYLNDIGYATDMPETTVPEKDFPLQDYSILIIDDEMDIRSFIKTSFSGVFKQIYTADDGVNGLHVVHQYQPDLVICDIMMPHMDGFEFCRLLKSDIQISHIPVILLTARDNPDSLAAGYKLGADFYLAKPFDDDVLLTVIRNLLWNREQIKNYYRDAVQVSIMPKNQTFSNADEQFLLKLNKLVLDNIDNSDLDVKYLTVEMGMSRASLYNKVKALTGLGVNDLINRIRIEQAMRLLTDTDIPIAEVSERIGFSNARYFSTCFKQFTSMTPREYREQKRNEPSA</sequence>
<name>K0X4M2_9BACT</name>
<dbReference type="InterPro" id="IPR011006">
    <property type="entry name" value="CheY-like_superfamily"/>
</dbReference>
<evidence type="ECO:0000256" key="1">
    <source>
        <dbReference type="ARBA" id="ARBA00000085"/>
    </source>
</evidence>
<evidence type="ECO:0000313" key="13">
    <source>
        <dbReference type="Proteomes" id="UP000006044"/>
    </source>
</evidence>
<dbReference type="HOGENOM" id="CLU_000445_28_1_10"/>
<dbReference type="PATRIC" id="fig|742726.3.peg.519"/>
<dbReference type="CDD" id="cd00082">
    <property type="entry name" value="HisKA"/>
    <property type="match status" value="1"/>
</dbReference>
<dbReference type="InterPro" id="IPR036890">
    <property type="entry name" value="HATPase_C_sf"/>
</dbReference>
<dbReference type="SMART" id="SM00387">
    <property type="entry name" value="HATPase_c"/>
    <property type="match status" value="1"/>
</dbReference>
<dbReference type="eggNOG" id="COG0745">
    <property type="taxonomic scope" value="Bacteria"/>
</dbReference>
<evidence type="ECO:0000313" key="12">
    <source>
        <dbReference type="EMBL" id="EJZ66323.1"/>
    </source>
</evidence>
<dbReference type="Gene3D" id="2.60.40.10">
    <property type="entry name" value="Immunoglobulins"/>
    <property type="match status" value="1"/>
</dbReference>
<dbReference type="SMART" id="SM00388">
    <property type="entry name" value="HisKA"/>
    <property type="match status" value="1"/>
</dbReference>
<comment type="catalytic activity">
    <reaction evidence="1">
        <text>ATP + protein L-histidine = ADP + protein N-phospho-L-histidine.</text>
        <dbReference type="EC" id="2.7.13.3"/>
    </reaction>
</comment>
<dbReference type="Pfam" id="PF00512">
    <property type="entry name" value="HisKA"/>
    <property type="match status" value="1"/>
</dbReference>
<feature type="modified residue" description="4-aspartylphosphate" evidence="7">
    <location>
        <position position="1112"/>
    </location>
</feature>